<sequence length="139" mass="15559">MAEDYVDQSMLSGLAAVGGLWAFFAGIFAAIFGTSMMRILFGLKPLSVFGLIHWFQKLQLKEACTMNYPRMEHDLKAPHPDRGLISLIYDQLLDVDFLHPMDGHIAQASPIDDSEETDLANWEKRSPESFAGSTTYTTQ</sequence>
<name>A0A9P6JIM2_9AGAR</name>
<reference evidence="3" key="1">
    <citation type="submission" date="2020-11" db="EMBL/GenBank/DDBJ databases">
        <authorList>
            <consortium name="DOE Joint Genome Institute"/>
            <person name="Ahrendt S."/>
            <person name="Riley R."/>
            <person name="Andreopoulos W."/>
            <person name="Labutti K."/>
            <person name="Pangilinan J."/>
            <person name="Ruiz-Duenas F.J."/>
            <person name="Barrasa J.M."/>
            <person name="Sanchez-Garcia M."/>
            <person name="Camarero S."/>
            <person name="Miyauchi S."/>
            <person name="Serrano A."/>
            <person name="Linde D."/>
            <person name="Babiker R."/>
            <person name="Drula E."/>
            <person name="Ayuso-Fernandez I."/>
            <person name="Pacheco R."/>
            <person name="Padilla G."/>
            <person name="Ferreira P."/>
            <person name="Barriuso J."/>
            <person name="Kellner H."/>
            <person name="Castanera R."/>
            <person name="Alfaro M."/>
            <person name="Ramirez L."/>
            <person name="Pisabarro A.G."/>
            <person name="Kuo A."/>
            <person name="Tritt A."/>
            <person name="Lipzen A."/>
            <person name="He G."/>
            <person name="Yan M."/>
            <person name="Ng V."/>
            <person name="Cullen D."/>
            <person name="Martin F."/>
            <person name="Rosso M.-N."/>
            <person name="Henrissat B."/>
            <person name="Hibbett D."/>
            <person name="Martinez A.T."/>
            <person name="Grigoriev I.V."/>
        </authorList>
    </citation>
    <scope>NUCLEOTIDE SEQUENCE</scope>
    <source>
        <strain evidence="3">CBS 506.95</strain>
    </source>
</reference>
<feature type="transmembrane region" description="Helical" evidence="2">
    <location>
        <begin position="20"/>
        <end position="41"/>
    </location>
</feature>
<dbReference type="AlphaFoldDB" id="A0A9P6JIM2"/>
<comment type="caution">
    <text evidence="3">The sequence shown here is derived from an EMBL/GenBank/DDBJ whole genome shotgun (WGS) entry which is preliminary data.</text>
</comment>
<evidence type="ECO:0000313" key="4">
    <source>
        <dbReference type="Proteomes" id="UP000807306"/>
    </source>
</evidence>
<protein>
    <submittedName>
        <fullName evidence="3">Uncharacterized protein</fullName>
    </submittedName>
</protein>
<keyword evidence="2" id="KW-1133">Transmembrane helix</keyword>
<feature type="region of interest" description="Disordered" evidence="1">
    <location>
        <begin position="108"/>
        <end position="139"/>
    </location>
</feature>
<dbReference type="EMBL" id="MU157945">
    <property type="protein sequence ID" value="KAF9522466.1"/>
    <property type="molecule type" value="Genomic_DNA"/>
</dbReference>
<evidence type="ECO:0000313" key="3">
    <source>
        <dbReference type="EMBL" id="KAF9522466.1"/>
    </source>
</evidence>
<proteinExistence type="predicted"/>
<keyword evidence="4" id="KW-1185">Reference proteome</keyword>
<dbReference type="Proteomes" id="UP000807306">
    <property type="component" value="Unassembled WGS sequence"/>
</dbReference>
<dbReference type="OrthoDB" id="3227921at2759"/>
<accession>A0A9P6JIM2</accession>
<keyword evidence="2" id="KW-0472">Membrane</keyword>
<evidence type="ECO:0000256" key="2">
    <source>
        <dbReference type="SAM" id="Phobius"/>
    </source>
</evidence>
<evidence type="ECO:0000256" key="1">
    <source>
        <dbReference type="SAM" id="MobiDB-lite"/>
    </source>
</evidence>
<gene>
    <name evidence="3" type="ORF">CPB83DRAFT_911328</name>
</gene>
<organism evidence="3 4">
    <name type="scientific">Crepidotus variabilis</name>
    <dbReference type="NCBI Taxonomy" id="179855"/>
    <lineage>
        <taxon>Eukaryota</taxon>
        <taxon>Fungi</taxon>
        <taxon>Dikarya</taxon>
        <taxon>Basidiomycota</taxon>
        <taxon>Agaricomycotina</taxon>
        <taxon>Agaricomycetes</taxon>
        <taxon>Agaricomycetidae</taxon>
        <taxon>Agaricales</taxon>
        <taxon>Agaricineae</taxon>
        <taxon>Crepidotaceae</taxon>
        <taxon>Crepidotus</taxon>
    </lineage>
</organism>
<keyword evidence="2" id="KW-0812">Transmembrane</keyword>